<protein>
    <recommendedName>
        <fullName evidence="4">Transmembrane protein</fullName>
    </recommendedName>
</protein>
<dbReference type="Proteomes" id="UP001150830">
    <property type="component" value="Unassembled WGS sequence"/>
</dbReference>
<keyword evidence="3" id="KW-1185">Reference proteome</keyword>
<feature type="transmembrane region" description="Helical" evidence="1">
    <location>
        <begin position="118"/>
        <end position="138"/>
    </location>
</feature>
<evidence type="ECO:0000313" key="3">
    <source>
        <dbReference type="Proteomes" id="UP001150830"/>
    </source>
</evidence>
<evidence type="ECO:0008006" key="4">
    <source>
        <dbReference type="Google" id="ProtNLM"/>
    </source>
</evidence>
<gene>
    <name evidence="2" type="ORF">OUO13_09425</name>
</gene>
<dbReference type="EMBL" id="JAPNOA010000026">
    <property type="protein sequence ID" value="MCY0965406.1"/>
    <property type="molecule type" value="Genomic_DNA"/>
</dbReference>
<dbReference type="AlphaFoldDB" id="A0A9X3IS08"/>
<name>A0A9X3IS08_9GAMM</name>
<dbReference type="RefSeq" id="WP_283173618.1">
    <property type="nucleotide sequence ID" value="NZ_JAPNOA010000026.1"/>
</dbReference>
<accession>A0A9X3IS08</accession>
<keyword evidence="1" id="KW-1133">Transmembrane helix</keyword>
<organism evidence="2 3">
    <name type="scientific">Parathalassolituus penaei</name>
    <dbReference type="NCBI Taxonomy" id="2997323"/>
    <lineage>
        <taxon>Bacteria</taxon>
        <taxon>Pseudomonadati</taxon>
        <taxon>Pseudomonadota</taxon>
        <taxon>Gammaproteobacteria</taxon>
        <taxon>Oceanospirillales</taxon>
        <taxon>Oceanospirillaceae</taxon>
        <taxon>Parathalassolituus</taxon>
    </lineage>
</organism>
<keyword evidence="1" id="KW-0472">Membrane</keyword>
<keyword evidence="1" id="KW-0812">Transmembrane</keyword>
<feature type="transmembrane region" description="Helical" evidence="1">
    <location>
        <begin position="24"/>
        <end position="43"/>
    </location>
</feature>
<sequence>MATSHTWQAPAAAPEGKTSHWYDFLGHALILVAVWSVLIKYLFPIAYALNYQLHWYEYVQWDAWPLIHAWLGWSLLTRRPNVLAVALLVAVLELAIIATKLAMFFAAPEWTIWQTNWMINKVFLFGLFSTILVTAWRAPELFPQAFLPLPSRLARLPVEDNEVDNGSRTIA</sequence>
<comment type="caution">
    <text evidence="2">The sequence shown here is derived from an EMBL/GenBank/DDBJ whole genome shotgun (WGS) entry which is preliminary data.</text>
</comment>
<proteinExistence type="predicted"/>
<evidence type="ECO:0000256" key="1">
    <source>
        <dbReference type="SAM" id="Phobius"/>
    </source>
</evidence>
<feature type="transmembrane region" description="Helical" evidence="1">
    <location>
        <begin position="82"/>
        <end position="106"/>
    </location>
</feature>
<reference evidence="2" key="1">
    <citation type="submission" date="2022-11" db="EMBL/GenBank/DDBJ databases">
        <title>Parathalassolutuus dongxingensis gen. nov., sp. nov., a novel member of family Oceanospirillaceae isolated from a coastal shrimp pond in Guangxi, China.</title>
        <authorList>
            <person name="Chen H."/>
        </authorList>
    </citation>
    <scope>NUCLEOTIDE SEQUENCE</scope>
    <source>
        <strain evidence="2">G-43</strain>
    </source>
</reference>
<evidence type="ECO:0000313" key="2">
    <source>
        <dbReference type="EMBL" id="MCY0965406.1"/>
    </source>
</evidence>